<keyword evidence="3" id="KW-1185">Reference proteome</keyword>
<evidence type="ECO:0000313" key="2">
    <source>
        <dbReference type="EMBL" id="KXT02053.1"/>
    </source>
</evidence>
<evidence type="ECO:0000313" key="3">
    <source>
        <dbReference type="Proteomes" id="UP000073492"/>
    </source>
</evidence>
<gene>
    <name evidence="2" type="ORF">AC579_9443</name>
</gene>
<proteinExistence type="predicted"/>
<accession>A0A139HI11</accession>
<sequence length="127" mass="14279">MGLRQTETSMIAELPGLPNCLSHLGIRLSLHGRFHGDNAEADRPSSPPPEDHDITDADIDPKRLAEDWSEQTIPQSQSMVAELIAYLEHRTAHADWSVMRLLVIVENMRQKHNGRLVTRSNAHSPFP</sequence>
<evidence type="ECO:0000256" key="1">
    <source>
        <dbReference type="SAM" id="MobiDB-lite"/>
    </source>
</evidence>
<feature type="region of interest" description="Disordered" evidence="1">
    <location>
        <begin position="35"/>
        <end position="60"/>
    </location>
</feature>
<name>A0A139HI11_9PEZI</name>
<protein>
    <submittedName>
        <fullName evidence="2">Uncharacterized protein</fullName>
    </submittedName>
</protein>
<reference evidence="2 3" key="1">
    <citation type="submission" date="2015-07" db="EMBL/GenBank/DDBJ databases">
        <title>Comparative genomics of the Sigatoka disease complex on banana suggests a link between parallel evolutionary changes in Pseudocercospora fijiensis and Pseudocercospora eumusae and increased virulence on the banana host.</title>
        <authorList>
            <person name="Chang T.-C."/>
            <person name="Salvucci A."/>
            <person name="Crous P.W."/>
            <person name="Stergiopoulos I."/>
        </authorList>
    </citation>
    <scope>NUCLEOTIDE SEQUENCE [LARGE SCALE GENOMIC DNA]</scope>
    <source>
        <strain evidence="2 3">CBS 116634</strain>
    </source>
</reference>
<dbReference type="AlphaFoldDB" id="A0A139HI11"/>
<organism evidence="2 3">
    <name type="scientific">Pseudocercospora musae</name>
    <dbReference type="NCBI Taxonomy" id="113226"/>
    <lineage>
        <taxon>Eukaryota</taxon>
        <taxon>Fungi</taxon>
        <taxon>Dikarya</taxon>
        <taxon>Ascomycota</taxon>
        <taxon>Pezizomycotina</taxon>
        <taxon>Dothideomycetes</taxon>
        <taxon>Dothideomycetidae</taxon>
        <taxon>Mycosphaerellales</taxon>
        <taxon>Mycosphaerellaceae</taxon>
        <taxon>Pseudocercospora</taxon>
    </lineage>
</organism>
<comment type="caution">
    <text evidence="2">The sequence shown here is derived from an EMBL/GenBank/DDBJ whole genome shotgun (WGS) entry which is preliminary data.</text>
</comment>
<dbReference type="Proteomes" id="UP000073492">
    <property type="component" value="Unassembled WGS sequence"/>
</dbReference>
<dbReference type="EMBL" id="LFZO01000636">
    <property type="protein sequence ID" value="KXT02053.1"/>
    <property type="molecule type" value="Genomic_DNA"/>
</dbReference>